<dbReference type="InterPro" id="IPR014016">
    <property type="entry name" value="UvrD-like_ATP-bd"/>
</dbReference>
<proteinExistence type="inferred from homology"/>
<comment type="similarity">
    <text evidence="15">Belongs to the helicase family. UvrD subfamily.</text>
</comment>
<dbReference type="GO" id="GO:0000287">
    <property type="term" value="F:magnesium ion binding"/>
    <property type="evidence" value="ECO:0007669"/>
    <property type="project" value="UniProtKB-UniRule"/>
</dbReference>
<keyword evidence="8 15" id="KW-0067">ATP-binding</keyword>
<dbReference type="Gene3D" id="3.40.50.300">
    <property type="entry name" value="P-loop containing nucleotide triphosphate hydrolases"/>
    <property type="match status" value="2"/>
</dbReference>
<feature type="binding site" evidence="15">
    <location>
        <position position="982"/>
    </location>
    <ligand>
        <name>Mg(2+)</name>
        <dbReference type="ChEBI" id="CHEBI:18420"/>
    </ligand>
</feature>
<feature type="region of interest" description="DNA-binding and helicase activity, interacts with RecC" evidence="15">
    <location>
        <begin position="1"/>
        <end position="883"/>
    </location>
</feature>
<evidence type="ECO:0000256" key="15">
    <source>
        <dbReference type="HAMAP-Rule" id="MF_01485"/>
    </source>
</evidence>
<evidence type="ECO:0000256" key="7">
    <source>
        <dbReference type="ARBA" id="ARBA00022839"/>
    </source>
</evidence>
<comment type="function">
    <text evidence="15">A helicase/nuclease that prepares dsDNA breaks (DSB) for recombinational DNA repair. Binds to DSBs and unwinds DNA via a highly rapid and processive ATP-dependent bidirectional helicase activity. Unwinds dsDNA until it encounters a Chi (crossover hotspot instigator) sequence from the 3' direction. Cuts ssDNA a few nucleotides 3' to the Chi site. The properties and activities of the enzyme are changed at Chi. The Chi-altered holoenzyme produces a long 3'-ssDNA overhang and facilitates RecA-binding to the ssDNA for homologous DNA recombination and repair. Holoenzyme degrades any linearized DNA that is unable to undergo homologous recombination. In the holoenzyme this subunit contributes ATPase, 3'-5' helicase, exonuclease activity and loads RecA onto ssDNA.</text>
</comment>
<organism evidence="19 20">
    <name type="scientific">Gallaecimonas pentaromativorans</name>
    <dbReference type="NCBI Taxonomy" id="584787"/>
    <lineage>
        <taxon>Bacteria</taxon>
        <taxon>Pseudomonadati</taxon>
        <taxon>Pseudomonadota</taxon>
        <taxon>Gammaproteobacteria</taxon>
        <taxon>Enterobacterales</taxon>
        <taxon>Gallaecimonadaceae</taxon>
        <taxon>Gallaecimonas</taxon>
    </lineage>
</organism>
<gene>
    <name evidence="15" type="primary">recB</name>
    <name evidence="19" type="ORF">EDC28_101318</name>
</gene>
<sequence>MSQHLNPLTFPLFGTRLIEASAGTGKTFTIAALYLRLVLEGLTPPQILVVTFTDAATKELKDRIRARLVEAAKVFRGTLAGDPLVSALKSQYPEEQWPGCARRLELAAQWMDEAAVYTIHGWCNRMLATHAFAADSLFELTLETDQRHLFEQVLADYWRSQYYPLADVSVVAELWNSPAKLHAAIRPWLPWAEPPVVSASDVLLELSERQQALLAPVKDLWRNLLDDFSAAMLAAHANKDFNGNKVRLATLEGWLAALKAWVDSDALLPEISDKHWERFSPAGLADAAKANVAIINHPGIDALGAILAARAKLPKADIDLAKHAAGWIKARLEQEKHQRATLGFDDLLTRLDQALQKGPELSEVIRRQYPIALIDEFQDTDPTQLRIFANIYDLENAGEEGDFLDEQKSRSGVMSEAEALNAASTSAAGRTGLFLIGDPKQAIYGFRGADIFTYLKARRATAGRHYHLDTNYRSTQGLVSAVNQVFSHQPNSFLFDEIPFEAVKANGRKEQLVMNGAPVPAMTGWHLALDSAVSGGQYRKLMAERCASQMVAMLNSDAAFKSEDTLTPLRPADMAVLVRGRGEADAIRAALFARGVASVYLSDKESVFASGEARDLLALLAACAEPEDGRLLRAALAAPVLALSLGWLDTLNQDELLFEQQVERFKGYQLRWHQRGVLPMLRQLLSDFSIPARLLASPGGERSLTNLLHLAELLQGAAAKLDGEQALIRYLSEAVADPAAGDEDILRLESDADLVKVITIHKSKGLEYPLVFLPFVMGYREEDRQGPYIRYHDDSGKAVLDVEKTDGAYAIAEKERLAEDMRLLYVALTRPRHACFLGLAPVKMQRHGKKGENDLHRGAFGYLLTGGNPIDNGAVGEAFARLAAGCSDMVLSAAPDVTDAQYQPKTQPLALVAAREFKAPPAERWYIASYSALRTQDWQSDIATPLAENLNNPDEEQEAQSKALSDSIHQFPRGPGPGTFLHGLFEWAADEGFGKVTEPQAQKLLAQRLTQRGWEQWLTPLVNWFVALINKPLPLPNGEAVALGALNSYQAEMEFWFSAKHVDLQKMDMLVHRHILGGHGRPMLSPGELNGMLKGFIDLVFEHNGRYYVLDYKSNHLGDGDSAYSQQAMSEAIREKRYDLQYVIYLLALHRLLKSRIPDYDYDQHLGGAVYLFLRGGHCYLDRPQRELIEGLDAMFEGDTHA</sequence>
<dbReference type="GO" id="GO:0008854">
    <property type="term" value="F:exodeoxyribonuclease V activity"/>
    <property type="evidence" value="ECO:0007669"/>
    <property type="project" value="UniProtKB-EC"/>
</dbReference>
<dbReference type="InterPro" id="IPR000212">
    <property type="entry name" value="DNA_helicase_UvrD/REP"/>
</dbReference>
<dbReference type="Gene3D" id="1.10.486.10">
    <property type="entry name" value="PCRA, domain 4"/>
    <property type="match status" value="1"/>
</dbReference>
<dbReference type="HAMAP" id="MF_01485">
    <property type="entry name" value="RecB"/>
    <property type="match status" value="1"/>
</dbReference>
<comment type="cofactor">
    <cofactor evidence="15">
        <name>Mg(2+)</name>
        <dbReference type="ChEBI" id="CHEBI:18420"/>
    </cofactor>
    <text evidence="15">Binds 1 Mg(2+) ion per subunit.</text>
</comment>
<dbReference type="PANTHER" id="PTHR11070:SF23">
    <property type="entry name" value="RECBCD ENZYME SUBUNIT RECB"/>
    <property type="match status" value="1"/>
</dbReference>
<evidence type="ECO:0000256" key="11">
    <source>
        <dbReference type="ARBA" id="ARBA00023204"/>
    </source>
</evidence>
<evidence type="ECO:0000313" key="20">
    <source>
        <dbReference type="Proteomes" id="UP000268033"/>
    </source>
</evidence>
<evidence type="ECO:0000256" key="5">
    <source>
        <dbReference type="ARBA" id="ARBA00022801"/>
    </source>
</evidence>
<keyword evidence="11 15" id="KW-0234">DNA repair</keyword>
<dbReference type="GO" id="GO:0016887">
    <property type="term" value="F:ATP hydrolysis activity"/>
    <property type="evidence" value="ECO:0007669"/>
    <property type="project" value="RHEA"/>
</dbReference>
<comment type="domain">
    <text evidence="15">The C-terminal domain has nuclease activity and interacts with RecD. It interacts with RecA, facilitating its loading onto ssDNA.</text>
</comment>
<keyword evidence="6 15" id="KW-0347">Helicase</keyword>
<dbReference type="Pfam" id="PF13361">
    <property type="entry name" value="UvrD_C"/>
    <property type="match status" value="2"/>
</dbReference>
<dbReference type="InterPro" id="IPR027417">
    <property type="entry name" value="P-loop_NTPase"/>
</dbReference>
<name>A0A3N1PGP7_9GAMM</name>
<evidence type="ECO:0000256" key="2">
    <source>
        <dbReference type="ARBA" id="ARBA00022723"/>
    </source>
</evidence>
<comment type="subunit">
    <text evidence="15">Heterotrimer of RecB, RecC and RecD. All subunits contribute to DNA-binding. Interacts with RecA.</text>
</comment>
<keyword evidence="1 15" id="KW-0540">Nuclease</keyword>
<keyword evidence="10 15" id="KW-0238">DNA-binding</keyword>
<accession>A0A3N1PGP7</accession>
<dbReference type="SUPFAM" id="SSF52980">
    <property type="entry name" value="Restriction endonuclease-like"/>
    <property type="match status" value="1"/>
</dbReference>
<dbReference type="PROSITE" id="PS51217">
    <property type="entry name" value="UVRD_HELICASE_CTER"/>
    <property type="match status" value="1"/>
</dbReference>
<dbReference type="AlphaFoldDB" id="A0A3N1PGP7"/>
<comment type="caution">
    <text evidence="19">The sequence shown here is derived from an EMBL/GenBank/DDBJ whole genome shotgun (WGS) entry which is preliminary data.</text>
</comment>
<evidence type="ECO:0000256" key="12">
    <source>
        <dbReference type="ARBA" id="ARBA00023235"/>
    </source>
</evidence>
<dbReference type="Proteomes" id="UP000268033">
    <property type="component" value="Unassembled WGS sequence"/>
</dbReference>
<dbReference type="InterPro" id="IPR004586">
    <property type="entry name" value="RecB"/>
</dbReference>
<evidence type="ECO:0000256" key="16">
    <source>
        <dbReference type="PROSITE-ProRule" id="PRU00560"/>
    </source>
</evidence>
<dbReference type="PANTHER" id="PTHR11070">
    <property type="entry name" value="UVRD / RECB / PCRA DNA HELICASE FAMILY MEMBER"/>
    <property type="match status" value="1"/>
</dbReference>
<dbReference type="PROSITE" id="PS51198">
    <property type="entry name" value="UVRD_HELICASE_ATP_BIND"/>
    <property type="match status" value="1"/>
</dbReference>
<keyword evidence="12 15" id="KW-0413">Isomerase</keyword>
<evidence type="ECO:0000256" key="1">
    <source>
        <dbReference type="ARBA" id="ARBA00022722"/>
    </source>
</evidence>
<comment type="catalytic activity">
    <reaction evidence="14 15">
        <text>ATP + H2O = ADP + phosphate + H(+)</text>
        <dbReference type="Rhea" id="RHEA:13065"/>
        <dbReference type="ChEBI" id="CHEBI:15377"/>
        <dbReference type="ChEBI" id="CHEBI:15378"/>
        <dbReference type="ChEBI" id="CHEBI:30616"/>
        <dbReference type="ChEBI" id="CHEBI:43474"/>
        <dbReference type="ChEBI" id="CHEBI:456216"/>
        <dbReference type="EC" id="5.6.2.4"/>
    </reaction>
</comment>
<keyword evidence="4 15" id="KW-0227">DNA damage</keyword>
<feature type="binding site" evidence="16">
    <location>
        <begin position="20"/>
        <end position="27"/>
    </location>
    <ligand>
        <name>ATP</name>
        <dbReference type="ChEBI" id="CHEBI:30616"/>
    </ligand>
</feature>
<keyword evidence="5 15" id="KW-0378">Hydrolase</keyword>
<evidence type="ECO:0000259" key="18">
    <source>
        <dbReference type="PROSITE" id="PS51217"/>
    </source>
</evidence>
<evidence type="ECO:0000256" key="14">
    <source>
        <dbReference type="ARBA" id="ARBA00048988"/>
    </source>
</evidence>
<dbReference type="EMBL" id="RJUL01000001">
    <property type="protein sequence ID" value="ROQ30632.1"/>
    <property type="molecule type" value="Genomic_DNA"/>
</dbReference>
<comment type="domain">
    <text evidence="15">The N-terminal DNA-binding domain is a ssDNA-dependent ATPase and has ATP-dependent 3'-5' helicase function. This domain interacts with RecC.</text>
</comment>
<evidence type="ECO:0000256" key="4">
    <source>
        <dbReference type="ARBA" id="ARBA00022763"/>
    </source>
</evidence>
<dbReference type="CDD" id="cd22352">
    <property type="entry name" value="RecB_C-like"/>
    <property type="match status" value="1"/>
</dbReference>
<comment type="catalytic activity">
    <reaction evidence="13 15">
        <text>Couples ATP hydrolysis with the unwinding of duplex DNA by translocating in the 3'-5' direction.</text>
        <dbReference type="EC" id="5.6.2.4"/>
    </reaction>
</comment>
<feature type="domain" description="UvrD-like helicase ATP-binding" evidence="17">
    <location>
        <begin position="1"/>
        <end position="475"/>
    </location>
</feature>
<dbReference type="Gene3D" id="3.90.320.10">
    <property type="match status" value="1"/>
</dbReference>
<dbReference type="NCBIfam" id="TIGR00609">
    <property type="entry name" value="recB"/>
    <property type="match status" value="1"/>
</dbReference>
<dbReference type="InterPro" id="IPR014017">
    <property type="entry name" value="DNA_helicase_UvrD-like_C"/>
</dbReference>
<evidence type="ECO:0000256" key="9">
    <source>
        <dbReference type="ARBA" id="ARBA00022842"/>
    </source>
</evidence>
<dbReference type="GO" id="GO:0005829">
    <property type="term" value="C:cytosol"/>
    <property type="evidence" value="ECO:0007669"/>
    <property type="project" value="TreeGrafter"/>
</dbReference>
<dbReference type="InterPro" id="IPR011604">
    <property type="entry name" value="PDDEXK-like_dom_sf"/>
</dbReference>
<evidence type="ECO:0000313" key="19">
    <source>
        <dbReference type="EMBL" id="ROQ30632.1"/>
    </source>
</evidence>
<keyword evidence="9 15" id="KW-0460">Magnesium</keyword>
<evidence type="ECO:0000256" key="3">
    <source>
        <dbReference type="ARBA" id="ARBA00022741"/>
    </source>
</evidence>
<dbReference type="SUPFAM" id="SSF52540">
    <property type="entry name" value="P-loop containing nucleoside triphosphate hydrolases"/>
    <property type="match status" value="1"/>
</dbReference>
<dbReference type="GO" id="GO:0000724">
    <property type="term" value="P:double-strand break repair via homologous recombination"/>
    <property type="evidence" value="ECO:0007669"/>
    <property type="project" value="UniProtKB-UniRule"/>
</dbReference>
<dbReference type="InterPro" id="IPR038726">
    <property type="entry name" value="PDDEXK_AddAB-type"/>
</dbReference>
<dbReference type="STRING" id="584787.GCA_001247655_01912"/>
<comment type="catalytic activity">
    <reaction evidence="15">
        <text>Exonucleolytic cleavage (in the presence of ATP) in either 5'- to 3'- or 3'- to 5'-direction to yield 5'-phosphooligonucleotides.</text>
        <dbReference type="EC" id="3.1.11.5"/>
    </reaction>
</comment>
<evidence type="ECO:0000256" key="6">
    <source>
        <dbReference type="ARBA" id="ARBA00022806"/>
    </source>
</evidence>
<dbReference type="EC" id="5.6.2.4" evidence="15"/>
<keyword evidence="3 15" id="KW-0547">Nucleotide-binding</keyword>
<feature type="domain" description="UvrD-like helicase C-terminal" evidence="18">
    <location>
        <begin position="476"/>
        <end position="765"/>
    </location>
</feature>
<dbReference type="Gene3D" id="1.10.3170.10">
    <property type="entry name" value="Recbcd, chain B, domain 2"/>
    <property type="match status" value="1"/>
</dbReference>
<dbReference type="RefSeq" id="WP_123420440.1">
    <property type="nucleotide sequence ID" value="NZ_RJUL01000001.1"/>
</dbReference>
<feature type="binding site" evidence="15">
    <location>
        <position position="1098"/>
    </location>
    <ligand>
        <name>Mg(2+)</name>
        <dbReference type="ChEBI" id="CHEBI:18420"/>
    </ligand>
</feature>
<dbReference type="Pfam" id="PF00580">
    <property type="entry name" value="UvrD-helicase"/>
    <property type="match status" value="2"/>
</dbReference>
<feature type="region of interest" description="Nuclease activity, interacts with RecD and RecA" evidence="15">
    <location>
        <begin position="924"/>
        <end position="1202"/>
    </location>
</feature>
<evidence type="ECO:0000256" key="13">
    <source>
        <dbReference type="ARBA" id="ARBA00034617"/>
    </source>
</evidence>
<protein>
    <recommendedName>
        <fullName evidence="15">RecBCD enzyme subunit RecB</fullName>
        <ecNumber evidence="15">3.1.11.5</ecNumber>
        <ecNumber evidence="15">5.6.2.4</ecNumber>
    </recommendedName>
    <alternativeName>
        <fullName evidence="15">DNA 3'-5' helicase subunit RecB</fullName>
    </alternativeName>
    <alternativeName>
        <fullName evidence="15">Exonuclease V subunit RecB</fullName>
        <shortName evidence="15">ExoV subunit RecB</shortName>
    </alternativeName>
    <alternativeName>
        <fullName evidence="15">Helicase/nuclease RecBCD subunit RecB</fullName>
    </alternativeName>
</protein>
<dbReference type="InterPro" id="IPR011335">
    <property type="entry name" value="Restrct_endonuc-II-like"/>
</dbReference>
<feature type="active site" description="For nuclease activity" evidence="15">
    <location>
        <position position="1111"/>
    </location>
</feature>
<evidence type="ECO:0000256" key="10">
    <source>
        <dbReference type="ARBA" id="ARBA00023125"/>
    </source>
</evidence>
<dbReference type="Pfam" id="PF12705">
    <property type="entry name" value="PDDEXK_1"/>
    <property type="match status" value="1"/>
</dbReference>
<comment type="miscellaneous">
    <text evidence="15">In the RecBCD complex, RecB has a slow 3'-5' helicase, an exonuclease activity and loads RecA onto ssDNA, RecD has a fast 5'-3' helicase activity, while RecC stimulates the ATPase and processivity of the RecB helicase and contributes to recognition of the Chi site.</text>
</comment>
<dbReference type="GO" id="GO:0003677">
    <property type="term" value="F:DNA binding"/>
    <property type="evidence" value="ECO:0007669"/>
    <property type="project" value="UniProtKB-UniRule"/>
</dbReference>
<dbReference type="GO" id="GO:0043138">
    <property type="term" value="F:3'-5' DNA helicase activity"/>
    <property type="evidence" value="ECO:0007669"/>
    <property type="project" value="UniProtKB-UniRule"/>
</dbReference>
<reference evidence="19 20" key="1">
    <citation type="submission" date="2018-11" db="EMBL/GenBank/DDBJ databases">
        <title>Genomic Encyclopedia of Type Strains, Phase IV (KMG-IV): sequencing the most valuable type-strain genomes for metagenomic binning, comparative biology and taxonomic classification.</title>
        <authorList>
            <person name="Goeker M."/>
        </authorList>
    </citation>
    <scope>NUCLEOTIDE SEQUENCE [LARGE SCALE GENOMIC DNA]</scope>
    <source>
        <strain evidence="19 20">DSM 21945</strain>
    </source>
</reference>
<keyword evidence="20" id="KW-1185">Reference proteome</keyword>
<dbReference type="EC" id="3.1.11.5" evidence="15"/>
<feature type="binding site" evidence="15">
    <location>
        <position position="1111"/>
    </location>
    <ligand>
        <name>Mg(2+)</name>
        <dbReference type="ChEBI" id="CHEBI:18420"/>
    </ligand>
</feature>
<dbReference type="GO" id="GO:0009338">
    <property type="term" value="C:exodeoxyribonuclease V complex"/>
    <property type="evidence" value="ECO:0007669"/>
    <property type="project" value="TreeGrafter"/>
</dbReference>
<keyword evidence="2 15" id="KW-0479">Metal-binding</keyword>
<keyword evidence="7 15" id="KW-0269">Exonuclease</keyword>
<evidence type="ECO:0000259" key="17">
    <source>
        <dbReference type="PROSITE" id="PS51198"/>
    </source>
</evidence>
<evidence type="ECO:0000256" key="8">
    <source>
        <dbReference type="ARBA" id="ARBA00022840"/>
    </source>
</evidence>
<dbReference type="GO" id="GO:0005524">
    <property type="term" value="F:ATP binding"/>
    <property type="evidence" value="ECO:0007669"/>
    <property type="project" value="UniProtKB-UniRule"/>
</dbReference>